<evidence type="ECO:0000256" key="1">
    <source>
        <dbReference type="ARBA" id="ARBA00022737"/>
    </source>
</evidence>
<dbReference type="InterPro" id="IPR002048">
    <property type="entry name" value="EF_hand_dom"/>
</dbReference>
<feature type="domain" description="EF-hand" evidence="4">
    <location>
        <begin position="126"/>
        <end position="161"/>
    </location>
</feature>
<reference evidence="5 6" key="1">
    <citation type="submission" date="2016-07" db="EMBL/GenBank/DDBJ databases">
        <title>Pervasive Adenine N6-methylation of Active Genes in Fungi.</title>
        <authorList>
            <consortium name="DOE Joint Genome Institute"/>
            <person name="Mondo S.J."/>
            <person name="Dannebaum R.O."/>
            <person name="Kuo R.C."/>
            <person name="Labutti K."/>
            <person name="Haridas S."/>
            <person name="Kuo A."/>
            <person name="Salamov A."/>
            <person name="Ahrendt S.R."/>
            <person name="Lipzen A."/>
            <person name="Sullivan W."/>
            <person name="Andreopoulos W.B."/>
            <person name="Clum A."/>
            <person name="Lindquist E."/>
            <person name="Daum C."/>
            <person name="Ramamoorthy G.K."/>
            <person name="Gryganskyi A."/>
            <person name="Culley D."/>
            <person name="Magnuson J.K."/>
            <person name="James T.Y."/>
            <person name="O'Malley M.A."/>
            <person name="Stajich J.E."/>
            <person name="Spatafora J.W."/>
            <person name="Visel A."/>
            <person name="Grigoriev I.V."/>
        </authorList>
    </citation>
    <scope>NUCLEOTIDE SEQUENCE [LARGE SCALE GENOMIC DNA]</scope>
    <source>
        <strain evidence="5 6">NRRL 3301</strain>
    </source>
</reference>
<evidence type="ECO:0000259" key="4">
    <source>
        <dbReference type="PROSITE" id="PS50222"/>
    </source>
</evidence>
<name>A0A1X2GWL2_9FUNG</name>
<keyword evidence="2" id="KW-0106">Calcium</keyword>
<dbReference type="PANTHER" id="PTHR23048">
    <property type="entry name" value="MYOSIN LIGHT CHAIN 1, 3"/>
    <property type="match status" value="1"/>
</dbReference>
<gene>
    <name evidence="5" type="ORF">DM01DRAFT_1380195</name>
</gene>
<proteinExistence type="predicted"/>
<sequence length="196" mass="22800">MSKHHSLTLQFMSSENKRELKEMFDSFDQDHDQRISIAELKTTLKSTGFDEQQFQSLSTNLHTDSDGYLSFDDFAKLMRPTLRTPFRMTSKQQELWETFKVFDRDGDGVINANELQSMMQQLGDRVSMDEAQQLISEADSDHDGVVNFDEFCRMMGVSSPRPSQDGSRASFDLLSPTSPTKHHKRFSFRQFFHRKH</sequence>
<feature type="domain" description="EF-hand" evidence="4">
    <location>
        <begin position="90"/>
        <end position="125"/>
    </location>
</feature>
<dbReference type="FunFam" id="1.10.238.10:FF:000001">
    <property type="entry name" value="Calmodulin 1"/>
    <property type="match status" value="1"/>
</dbReference>
<dbReference type="GO" id="GO:0016460">
    <property type="term" value="C:myosin II complex"/>
    <property type="evidence" value="ECO:0007669"/>
    <property type="project" value="TreeGrafter"/>
</dbReference>
<evidence type="ECO:0000313" key="5">
    <source>
        <dbReference type="EMBL" id="ORX62434.1"/>
    </source>
</evidence>
<keyword evidence="1" id="KW-0677">Repeat</keyword>
<evidence type="ECO:0000313" key="6">
    <source>
        <dbReference type="Proteomes" id="UP000242146"/>
    </source>
</evidence>
<dbReference type="SMART" id="SM00054">
    <property type="entry name" value="EFh"/>
    <property type="match status" value="4"/>
</dbReference>
<organism evidence="5 6">
    <name type="scientific">Hesseltinella vesiculosa</name>
    <dbReference type="NCBI Taxonomy" id="101127"/>
    <lineage>
        <taxon>Eukaryota</taxon>
        <taxon>Fungi</taxon>
        <taxon>Fungi incertae sedis</taxon>
        <taxon>Mucoromycota</taxon>
        <taxon>Mucoromycotina</taxon>
        <taxon>Mucoromycetes</taxon>
        <taxon>Mucorales</taxon>
        <taxon>Cunninghamellaceae</taxon>
        <taxon>Hesseltinella</taxon>
    </lineage>
</organism>
<dbReference type="STRING" id="101127.A0A1X2GWL2"/>
<accession>A0A1X2GWL2</accession>
<dbReference type="PROSITE" id="PS50222">
    <property type="entry name" value="EF_HAND_2"/>
    <property type="match status" value="3"/>
</dbReference>
<evidence type="ECO:0000256" key="3">
    <source>
        <dbReference type="SAM" id="MobiDB-lite"/>
    </source>
</evidence>
<dbReference type="GO" id="GO:0005509">
    <property type="term" value="F:calcium ion binding"/>
    <property type="evidence" value="ECO:0007669"/>
    <property type="project" value="InterPro"/>
</dbReference>
<dbReference type="InterPro" id="IPR018247">
    <property type="entry name" value="EF_Hand_1_Ca_BS"/>
</dbReference>
<dbReference type="PROSITE" id="PS00018">
    <property type="entry name" value="EF_HAND_1"/>
    <property type="match status" value="3"/>
</dbReference>
<dbReference type="Proteomes" id="UP000242146">
    <property type="component" value="Unassembled WGS sequence"/>
</dbReference>
<dbReference type="InterPro" id="IPR011992">
    <property type="entry name" value="EF-hand-dom_pair"/>
</dbReference>
<dbReference type="EMBL" id="MCGT01000002">
    <property type="protein sequence ID" value="ORX62434.1"/>
    <property type="molecule type" value="Genomic_DNA"/>
</dbReference>
<dbReference type="PANTHER" id="PTHR23048:SF0">
    <property type="entry name" value="CALMODULIN LIKE 3"/>
    <property type="match status" value="1"/>
</dbReference>
<evidence type="ECO:0000256" key="2">
    <source>
        <dbReference type="ARBA" id="ARBA00022837"/>
    </source>
</evidence>
<keyword evidence="6" id="KW-1185">Reference proteome</keyword>
<feature type="domain" description="EF-hand" evidence="4">
    <location>
        <begin position="15"/>
        <end position="50"/>
    </location>
</feature>
<comment type="caution">
    <text evidence="5">The sequence shown here is derived from an EMBL/GenBank/DDBJ whole genome shotgun (WGS) entry which is preliminary data.</text>
</comment>
<dbReference type="CDD" id="cd00051">
    <property type="entry name" value="EFh"/>
    <property type="match status" value="1"/>
</dbReference>
<dbReference type="SUPFAM" id="SSF47473">
    <property type="entry name" value="EF-hand"/>
    <property type="match status" value="1"/>
</dbReference>
<feature type="region of interest" description="Disordered" evidence="3">
    <location>
        <begin position="157"/>
        <end position="181"/>
    </location>
</feature>
<dbReference type="Gene3D" id="1.10.238.10">
    <property type="entry name" value="EF-hand"/>
    <property type="match status" value="2"/>
</dbReference>
<dbReference type="OrthoDB" id="26525at2759"/>
<dbReference type="Pfam" id="PF13499">
    <property type="entry name" value="EF-hand_7"/>
    <property type="match status" value="2"/>
</dbReference>
<protein>
    <submittedName>
        <fullName evidence="5">EF-hand</fullName>
    </submittedName>
</protein>
<dbReference type="AlphaFoldDB" id="A0A1X2GWL2"/>
<dbReference type="InterPro" id="IPR050230">
    <property type="entry name" value="CALM/Myosin/TropC-like"/>
</dbReference>